<keyword evidence="3" id="KW-1185">Reference proteome</keyword>
<dbReference type="AlphaFoldDB" id="A0A3D9VEM8"/>
<proteinExistence type="predicted"/>
<dbReference type="RefSeq" id="WP_115850215.1">
    <property type="nucleotide sequence ID" value="NZ_QTUC01000001.1"/>
</dbReference>
<dbReference type="Proteomes" id="UP000256485">
    <property type="component" value="Unassembled WGS sequence"/>
</dbReference>
<name>A0A3D9VEM8_THECX</name>
<keyword evidence="2" id="KW-0808">Transferase</keyword>
<evidence type="ECO:0000259" key="1">
    <source>
        <dbReference type="Pfam" id="PF01636"/>
    </source>
</evidence>
<dbReference type="InterPro" id="IPR011009">
    <property type="entry name" value="Kinase-like_dom_sf"/>
</dbReference>
<dbReference type="GO" id="GO:0016740">
    <property type="term" value="F:transferase activity"/>
    <property type="evidence" value="ECO:0007669"/>
    <property type="project" value="UniProtKB-KW"/>
</dbReference>
<organism evidence="2 3">
    <name type="scientific">Thermasporomyces composti</name>
    <dbReference type="NCBI Taxonomy" id="696763"/>
    <lineage>
        <taxon>Bacteria</taxon>
        <taxon>Bacillati</taxon>
        <taxon>Actinomycetota</taxon>
        <taxon>Actinomycetes</taxon>
        <taxon>Propionibacteriales</taxon>
        <taxon>Nocardioidaceae</taxon>
        <taxon>Thermasporomyces</taxon>
    </lineage>
</organism>
<dbReference type="OrthoDB" id="236897at2"/>
<dbReference type="EMBL" id="QTUC01000001">
    <property type="protein sequence ID" value="REF36604.1"/>
    <property type="molecule type" value="Genomic_DNA"/>
</dbReference>
<protein>
    <submittedName>
        <fullName evidence="2">Phosphotransferase family enzyme</fullName>
    </submittedName>
</protein>
<dbReference type="SUPFAM" id="SSF56112">
    <property type="entry name" value="Protein kinase-like (PK-like)"/>
    <property type="match status" value="1"/>
</dbReference>
<reference evidence="2 3" key="1">
    <citation type="submission" date="2018-08" db="EMBL/GenBank/DDBJ databases">
        <title>Sequencing the genomes of 1000 actinobacteria strains.</title>
        <authorList>
            <person name="Klenk H.-P."/>
        </authorList>
    </citation>
    <scope>NUCLEOTIDE SEQUENCE [LARGE SCALE GENOMIC DNA]</scope>
    <source>
        <strain evidence="2 3">DSM 22891</strain>
    </source>
</reference>
<sequence length="246" mass="27901">MREELVLGGRRHRVVRVGDTVRRPMPARAAYVHDVLRLLARHGWPGAPRYLGTDDEGREILSYLPGHVAREPAQPPDVWSEESLARVARLVRQLHDLTAGSWLAGDQEVVCHNAVSPENTVYRDEGGRLRPYAFLDWDDAAPGRRVHDVAYLCWRFLRLGTSANPTGPASLLRTIADAYGLTIRDRRALVETILWRQDQCWQTIEARAREGEPTMRRLVEEGHVATIQDAYCWVAAHRTTLEAALF</sequence>
<evidence type="ECO:0000313" key="2">
    <source>
        <dbReference type="EMBL" id="REF36604.1"/>
    </source>
</evidence>
<comment type="caution">
    <text evidence="2">The sequence shown here is derived from an EMBL/GenBank/DDBJ whole genome shotgun (WGS) entry which is preliminary data.</text>
</comment>
<dbReference type="Pfam" id="PF01636">
    <property type="entry name" value="APH"/>
    <property type="match status" value="1"/>
</dbReference>
<feature type="domain" description="Aminoglycoside phosphotransferase" evidence="1">
    <location>
        <begin position="85"/>
        <end position="186"/>
    </location>
</feature>
<evidence type="ECO:0000313" key="3">
    <source>
        <dbReference type="Proteomes" id="UP000256485"/>
    </source>
</evidence>
<dbReference type="Gene3D" id="3.90.1200.10">
    <property type="match status" value="1"/>
</dbReference>
<accession>A0A3D9VEM8</accession>
<dbReference type="InterPro" id="IPR002575">
    <property type="entry name" value="Aminoglycoside_PTrfase"/>
</dbReference>
<gene>
    <name evidence="2" type="ORF">DFJ64_2017</name>
</gene>